<dbReference type="Proteomes" id="UP001194696">
    <property type="component" value="Unassembled WGS sequence"/>
</dbReference>
<feature type="compositionally biased region" description="Polar residues" evidence="2">
    <location>
        <begin position="941"/>
        <end position="952"/>
    </location>
</feature>
<dbReference type="PANTHER" id="PTHR11081:SF65">
    <property type="entry name" value="DNA DAMAGE-INDUCIBLE PROTEIN DIN7-RELATED"/>
    <property type="match status" value="1"/>
</dbReference>
<keyword evidence="1" id="KW-0238">DNA-binding</keyword>
<protein>
    <recommendedName>
        <fullName evidence="7">XPG-I domain-containing protein</fullName>
    </recommendedName>
</protein>
<evidence type="ECO:0000313" key="5">
    <source>
        <dbReference type="EMBL" id="KAG0274828.1"/>
    </source>
</evidence>
<dbReference type="InterPro" id="IPR010095">
    <property type="entry name" value="Cas12f1-like_TNB"/>
</dbReference>
<feature type="compositionally biased region" description="Basic and acidic residues" evidence="2">
    <location>
        <begin position="261"/>
        <end position="286"/>
    </location>
</feature>
<feature type="compositionally biased region" description="Basic and acidic residues" evidence="2">
    <location>
        <begin position="899"/>
        <end position="909"/>
    </location>
</feature>
<evidence type="ECO:0008006" key="7">
    <source>
        <dbReference type="Google" id="ProtNLM"/>
    </source>
</evidence>
<feature type="region of interest" description="Disordered" evidence="2">
    <location>
        <begin position="1187"/>
        <end position="1256"/>
    </location>
</feature>
<dbReference type="InterPro" id="IPR006084">
    <property type="entry name" value="XPG/Rad2"/>
</dbReference>
<evidence type="ECO:0000259" key="4">
    <source>
        <dbReference type="Pfam" id="PF07282"/>
    </source>
</evidence>
<feature type="compositionally biased region" description="Basic residues" evidence="2">
    <location>
        <begin position="330"/>
        <end position="348"/>
    </location>
</feature>
<organism evidence="5 6">
    <name type="scientific">Linnemannia gamsii</name>
    <dbReference type="NCBI Taxonomy" id="64522"/>
    <lineage>
        <taxon>Eukaryota</taxon>
        <taxon>Fungi</taxon>
        <taxon>Fungi incertae sedis</taxon>
        <taxon>Mucoromycota</taxon>
        <taxon>Mortierellomycotina</taxon>
        <taxon>Mortierellomycetes</taxon>
        <taxon>Mortierellales</taxon>
        <taxon>Mortierellaceae</taxon>
        <taxon>Linnemannia</taxon>
    </lineage>
</organism>
<keyword evidence="6" id="KW-1185">Reference proteome</keyword>
<feature type="region of interest" description="Disordered" evidence="2">
    <location>
        <begin position="899"/>
        <end position="952"/>
    </location>
</feature>
<evidence type="ECO:0000313" key="6">
    <source>
        <dbReference type="Proteomes" id="UP001194696"/>
    </source>
</evidence>
<feature type="compositionally biased region" description="Low complexity" evidence="2">
    <location>
        <begin position="1189"/>
        <end position="1203"/>
    </location>
</feature>
<evidence type="ECO:0000256" key="2">
    <source>
        <dbReference type="SAM" id="MobiDB-lite"/>
    </source>
</evidence>
<dbReference type="InterPro" id="IPR006086">
    <property type="entry name" value="XPG-I_dom"/>
</dbReference>
<reference evidence="5 6" key="1">
    <citation type="journal article" date="2020" name="Fungal Divers.">
        <title>Resolving the Mortierellaceae phylogeny through synthesis of multi-gene phylogenetics and phylogenomics.</title>
        <authorList>
            <person name="Vandepol N."/>
            <person name="Liber J."/>
            <person name="Desiro A."/>
            <person name="Na H."/>
            <person name="Kennedy M."/>
            <person name="Barry K."/>
            <person name="Grigoriev I.V."/>
            <person name="Miller A.N."/>
            <person name="O'Donnell K."/>
            <person name="Stajich J.E."/>
            <person name="Bonito G."/>
        </authorList>
    </citation>
    <scope>NUCLEOTIDE SEQUENCE [LARGE SCALE GENOMIC DNA]</scope>
    <source>
        <strain evidence="5 6">AD045</strain>
    </source>
</reference>
<evidence type="ECO:0000259" key="3">
    <source>
        <dbReference type="Pfam" id="PF00867"/>
    </source>
</evidence>
<feature type="compositionally biased region" description="Low complexity" evidence="2">
    <location>
        <begin position="1242"/>
        <end position="1256"/>
    </location>
</feature>
<dbReference type="InterPro" id="IPR029060">
    <property type="entry name" value="PIN-like_dom_sf"/>
</dbReference>
<proteinExistence type="predicted"/>
<dbReference type="Gene3D" id="3.40.50.1010">
    <property type="entry name" value="5'-nuclease"/>
    <property type="match status" value="1"/>
</dbReference>
<comment type="caution">
    <text evidence="5">The sequence shown here is derived from an EMBL/GenBank/DDBJ whole genome shotgun (WGS) entry which is preliminary data.</text>
</comment>
<dbReference type="SUPFAM" id="SSF88723">
    <property type="entry name" value="PIN domain-like"/>
    <property type="match status" value="1"/>
</dbReference>
<accession>A0ABQ7JII0</accession>
<feature type="compositionally biased region" description="Low complexity" evidence="2">
    <location>
        <begin position="921"/>
        <end position="940"/>
    </location>
</feature>
<feature type="compositionally biased region" description="Low complexity" evidence="2">
    <location>
        <begin position="310"/>
        <end position="319"/>
    </location>
</feature>
<name>A0ABQ7JII0_9FUNG</name>
<gene>
    <name evidence="5" type="ORF">BGZ96_004069</name>
</gene>
<dbReference type="Pfam" id="PF00867">
    <property type="entry name" value="XPG_I"/>
    <property type="match status" value="1"/>
</dbReference>
<dbReference type="EMBL" id="JAAAIM010001948">
    <property type="protein sequence ID" value="KAG0274828.1"/>
    <property type="molecule type" value="Genomic_DNA"/>
</dbReference>
<feature type="domain" description="Cas12f1-like TNB" evidence="4">
    <location>
        <begin position="1097"/>
        <end position="1158"/>
    </location>
</feature>
<sequence length="1256" mass="140129">MTLYIDGGQAEEKINTAKTRDAARQKALDKTEGSLNVFETRLNGGKRIKKRHFTDVKAGFKSAFYWSLPSRQEYANYMRHLGWTVVVARTEADLAIALDAGETDIIISKDSDMLAYQSVKTLWRPTSNNLILVYKIPDILATLGISRTQLTALAVVSKNDYHGNIYSLGPATNFSIIKEIGPRPDAREIISAYLAHGQVLVKNTKEERFHNSIRVYVLLQQNRVEPLFQESQARQLFRGLQDRFRELCAKHKSSKTTRAAGAKERSDNDVERLPSPKTDNRYRTVESPKFVSQLKITATSSPQPAPNPGPSQQSSSNLNADGHPPLARTRIPRNRGRFSFKERTRKIVHGPPANAKQFKLKFYRKPAQTESIPAKKSKPRGDKATSALQKKPLADLDKNGLVRRMNWHHPSSSLEIGTVRANVGRAVMDKVTSKDILGVMQQEVVDCLQEAPRLAGGVKREAQRLIGHFVESLKERMDKVEEERRQILELMTPPQTMTEAYRLQCRKDSITEVEREILLWICESVKPADIDKDEEDSGKKDDDNSDVASRQDKAFRFLLSFLTYLYSGNFPKENSKAGGVVDHLVIWLVKGGIHNPARSREELGETAKFTPGYLVRSVSGQMAAEFKRMYGHGTRDLHDKLKAMKDKGIVRGDADVQIQPDISAVENFLYLNKLTGNSRRFIPMTSSQQPFMSFSEREIAAFFWKRKVLKDKLVQLGKLDKTTITSVNDLDTWISGKEPGFVIKNFIADVAPQGLTSRQRKRAGHRSAVKLWSLDQIRSHLADITNDWLDPLTYAEKGYILRGSIKTDGFRIQLLGFKLRELQDVRFRRIGEDRLPSKLTSTVGGTDYYLPEIRHVITCEEDVARLWPGVRPEAIKSLTLDGGKAFVVGAFADIPDESTRIGKGKDIDKGSSAMEGNPDLPTASSTSSTNPSVPLPSSTSDQQSTASPTVSSRTVFRNLAVKQKAIYQPTFRFRRWLEGEKMKPLDMGEGEETISEIETGLPPLKGEGASVINYSAELKRVEEKLLEFYGGRDNLYKRHKWDMERARQYEYQLLADRLLGVVGGSIGCRYDPANPVVIGVGLGKFSIKSGLSSLDSTFLSFFIQKARSLGYLVVGLNEYYTSKKCPCCGLFVAQVTLRRFFCPNCHVYHHRDVMAGENMSNIVRGYLEKQQRPEYLQPVAPDGTLPWMASTATGSSAPSNTTSGSGGSGSTSTTSRLTGRRKRPVSASSGAADGTQHRSKRSAAASSSSPAPGARK</sequence>
<dbReference type="Pfam" id="PF07282">
    <property type="entry name" value="Cas12f1-like_TNB"/>
    <property type="match status" value="1"/>
</dbReference>
<feature type="region of interest" description="Disordered" evidence="2">
    <location>
        <begin position="251"/>
        <end position="391"/>
    </location>
</feature>
<feature type="domain" description="XPG-I" evidence="3">
    <location>
        <begin position="85"/>
        <end position="160"/>
    </location>
</feature>
<evidence type="ECO:0000256" key="1">
    <source>
        <dbReference type="ARBA" id="ARBA00023125"/>
    </source>
</evidence>
<dbReference type="PANTHER" id="PTHR11081">
    <property type="entry name" value="FLAP ENDONUCLEASE FAMILY MEMBER"/>
    <property type="match status" value="1"/>
</dbReference>